<name>A0A3E1F2H5_9FLAO</name>
<dbReference type="SUPFAM" id="SSF53335">
    <property type="entry name" value="S-adenosyl-L-methionine-dependent methyltransferases"/>
    <property type="match status" value="1"/>
</dbReference>
<gene>
    <name evidence="3" type="ORF">DXU93_03205</name>
</gene>
<reference evidence="3 4" key="1">
    <citation type="submission" date="2018-08" db="EMBL/GenBank/DDBJ databases">
        <title>The draft genome squence of Brumimicrobium sp. N62.</title>
        <authorList>
            <person name="Du Z.-J."/>
            <person name="Luo H.-R."/>
        </authorList>
    </citation>
    <scope>NUCLEOTIDE SEQUENCE [LARGE SCALE GENOMIC DNA]</scope>
    <source>
        <strain evidence="3 4">N62</strain>
    </source>
</reference>
<keyword evidence="2" id="KW-0472">Membrane</keyword>
<feature type="transmembrane region" description="Helical" evidence="2">
    <location>
        <begin position="12"/>
        <end position="30"/>
    </location>
</feature>
<evidence type="ECO:0000256" key="2">
    <source>
        <dbReference type="SAM" id="Phobius"/>
    </source>
</evidence>
<accession>A0A3E1F2H5</accession>
<dbReference type="Gene3D" id="3.40.50.150">
    <property type="entry name" value="Vaccinia Virus protein VP39"/>
    <property type="match status" value="1"/>
</dbReference>
<protein>
    <submittedName>
        <fullName evidence="3">Uncharacterized protein</fullName>
    </submittedName>
</protein>
<evidence type="ECO:0000256" key="1">
    <source>
        <dbReference type="SAM" id="Coils"/>
    </source>
</evidence>
<keyword evidence="1" id="KW-0175">Coiled coil</keyword>
<feature type="coiled-coil region" evidence="1">
    <location>
        <begin position="255"/>
        <end position="297"/>
    </location>
</feature>
<comment type="caution">
    <text evidence="3">The sequence shown here is derived from an EMBL/GenBank/DDBJ whole genome shotgun (WGS) entry which is preliminary data.</text>
</comment>
<keyword evidence="2" id="KW-1133">Transmembrane helix</keyword>
<dbReference type="AlphaFoldDB" id="A0A3E1F2H5"/>
<keyword evidence="4" id="KW-1185">Reference proteome</keyword>
<dbReference type="EMBL" id="QURB01000001">
    <property type="protein sequence ID" value="RFC55959.1"/>
    <property type="molecule type" value="Genomic_DNA"/>
</dbReference>
<evidence type="ECO:0000313" key="3">
    <source>
        <dbReference type="EMBL" id="RFC55959.1"/>
    </source>
</evidence>
<dbReference type="RefSeq" id="WP_116879794.1">
    <property type="nucleotide sequence ID" value="NZ_QURB01000001.1"/>
</dbReference>
<dbReference type="Proteomes" id="UP000257127">
    <property type="component" value="Unassembled WGS sequence"/>
</dbReference>
<feature type="coiled-coil region" evidence="1">
    <location>
        <begin position="133"/>
        <end position="160"/>
    </location>
</feature>
<feature type="transmembrane region" description="Helical" evidence="2">
    <location>
        <begin position="36"/>
        <end position="57"/>
    </location>
</feature>
<keyword evidence="2" id="KW-0812">Transmembrane</keyword>
<organism evidence="3 4">
    <name type="scientific">Brumimicrobium aurantiacum</name>
    <dbReference type="NCBI Taxonomy" id="1737063"/>
    <lineage>
        <taxon>Bacteria</taxon>
        <taxon>Pseudomonadati</taxon>
        <taxon>Bacteroidota</taxon>
        <taxon>Flavobacteriia</taxon>
        <taxon>Flavobacteriales</taxon>
        <taxon>Crocinitomicaceae</taxon>
        <taxon>Brumimicrobium</taxon>
    </lineage>
</organism>
<proteinExistence type="predicted"/>
<dbReference type="Pfam" id="PF01135">
    <property type="entry name" value="PCMT"/>
    <property type="match status" value="1"/>
</dbReference>
<dbReference type="InterPro" id="IPR029063">
    <property type="entry name" value="SAM-dependent_MTases_sf"/>
</dbReference>
<evidence type="ECO:0000313" key="4">
    <source>
        <dbReference type="Proteomes" id="UP000257127"/>
    </source>
</evidence>
<dbReference type="OrthoDB" id="668882at2"/>
<sequence>MKTIYQHTKAILLSLTVLNLAIHLAGFYYGTQLFNLFSTFVISELLLCIIYLIITVYKWINENFHNVETEQIKLSKEITRTNNSTIDRIEKLENDILLSKKATKESFTNFKDIMLNKIESEQMKLSSDITKTNNSTLERIEKLENKNLELINKLEFEILDRLKHTQEKNTTAILDAVNSLKEQANKNDIFNKKELIAIVEILGRIKKLSEHSIHEIAMNYELLKHITSEVDTKTHQLLFEFTKANTENNSLKLGIESTNQNIDKNKEEIRSLKTIFNKEIEKLNQSFIHQLNSKEDELSLIVDKIHNTIDLFKEKINSSTFDFHSLKQDIEQYRSDLELAIENHFSHHSQNQKNHFDYQIRKQLNIIYDRLDALISIHETIKPIAPLPIMHDWRVSSDFAHATLSTLLEIGKGSVIDIGSGISTILMGYGVKQNGNGKVISLEHSLEYYKKTKALIKFHQLEEYCELYYCPLIEYDINGDKWLWYDISKICFPSDISLVCVDGPPGITQYMARYPALPLLIKHLNNDTVLFLDDGDRDEEAKIASKWETSFKRKKIKHSSHKGYFTLKIIENE</sequence>